<evidence type="ECO:0000259" key="6">
    <source>
        <dbReference type="Pfam" id="PF07971"/>
    </source>
</evidence>
<dbReference type="PANTHER" id="PTHR12143:SF43">
    <property type="entry name" value="PUTATIVE-RELATED"/>
    <property type="match status" value="1"/>
</dbReference>
<dbReference type="EMBL" id="JBHUON010000004">
    <property type="protein sequence ID" value="MFD2864126.1"/>
    <property type="molecule type" value="Genomic_DNA"/>
</dbReference>
<dbReference type="Pfam" id="PF17678">
    <property type="entry name" value="Glyco_hydro_92N"/>
    <property type="match status" value="1"/>
</dbReference>
<organism evidence="8 9">
    <name type="scientific">Mucilaginibacter antarcticus</name>
    <dbReference type="NCBI Taxonomy" id="1855725"/>
    <lineage>
        <taxon>Bacteria</taxon>
        <taxon>Pseudomonadati</taxon>
        <taxon>Bacteroidota</taxon>
        <taxon>Sphingobacteriia</taxon>
        <taxon>Sphingobacteriales</taxon>
        <taxon>Sphingobacteriaceae</taxon>
        <taxon>Mucilaginibacter</taxon>
    </lineage>
</organism>
<evidence type="ECO:0000313" key="9">
    <source>
        <dbReference type="Proteomes" id="UP001597601"/>
    </source>
</evidence>
<proteinExistence type="predicted"/>
<dbReference type="InterPro" id="IPR050883">
    <property type="entry name" value="PNGase"/>
</dbReference>
<dbReference type="RefSeq" id="WP_377124338.1">
    <property type="nucleotide sequence ID" value="NZ_JBHUON010000004.1"/>
</dbReference>
<evidence type="ECO:0000256" key="2">
    <source>
        <dbReference type="ARBA" id="ARBA00011245"/>
    </source>
</evidence>
<dbReference type="PANTHER" id="PTHR12143">
    <property type="entry name" value="PEPTIDE N-GLYCANASE PNGASE -RELATED"/>
    <property type="match status" value="1"/>
</dbReference>
<evidence type="ECO:0000256" key="4">
    <source>
        <dbReference type="SAM" id="MobiDB-lite"/>
    </source>
</evidence>
<dbReference type="Gene3D" id="3.30.2080.10">
    <property type="entry name" value="GH92 mannosidase domain"/>
    <property type="match status" value="2"/>
</dbReference>
<keyword evidence="9" id="KW-1185">Reference proteome</keyword>
<dbReference type="NCBIfam" id="TIGR01180">
    <property type="entry name" value="aman2_put"/>
    <property type="match status" value="1"/>
</dbReference>
<feature type="domain" description="Glycosyl hydrolase family 92" evidence="6">
    <location>
        <begin position="330"/>
        <end position="757"/>
    </location>
</feature>
<evidence type="ECO:0000256" key="1">
    <source>
        <dbReference type="ARBA" id="ARBA00001913"/>
    </source>
</evidence>
<feature type="chain" id="PRO_5046873785" evidence="5">
    <location>
        <begin position="21"/>
        <end position="778"/>
    </location>
</feature>
<accession>A0ABW5XMD8</accession>
<sequence length="778" mass="86062">MKVKYTLLACFMLGGTATFAQNNKAKPAAAGKSPSDYVDMYIGSINPKTRSTMPVIKTPDGNISIFPTFNPAIEDFYLSDKIMGFPIGIGSLMASVGDVKLGNGANASRFDHDMETAKPYYYQALLEDPDINTEFTLTDNTLIFRFTLPAKKTSNLLLNLQGGGGQRGQQTAAATQINAPSIEVKDNKIIQGWGASRGGGRNAPTTSRNYFYAELSKPMAKGGTWQGETLNPGSTKQEGNGIGVYASYPATLGPQTVELRIGISQTSIDDARKTVDTEIGKMTFDQVKAKTKQRWDTELNLIKVKGGTERQRGIFYSTLYRTRALRMGNVWDTYRSAYALQNLIRPDESVKAINNFIRAYDNTGWLTSSGAMIGHHSTSVIVEAYLKGLRGFDIEKAYAGMRKNHMEATMIPWKDGGQAPLTELEKTYFEKGFYPALPGKAGANAKDDVGKYEKLPYQARWLPEVGVEETVKEVDGWHRRQSVSVTLEHCYDDWCLAQMAKVLGKTDDYNLFMKRAHNYQNLYKPSIGMMAPKSADGKWVEPFDPRFSGGFAGEGYFAEGNSWTYTWHVQHDVQGLINLMGGNDKFNTKLDSLFIVGHTMDKLAFLGQFPDMTGLVGMYTQGNEPAYHIPYLYNYSGQPWKTQSRLRTLMDLWYDITPQGISGDEDGGATSSWYVFNAMGFYPQCPGRPVFDIGSPIFEESVINVGGGKTFVVEAKNVSAQNKYIQSATLNGKPHNKAWFTNDDIVKGGRLVLQMGNRPNKSWASGQADVPPSMSAAQ</sequence>
<gene>
    <name evidence="8" type="ORF">ACFSYC_05440</name>
</gene>
<dbReference type="InterPro" id="IPR014718">
    <property type="entry name" value="GH-type_carb-bd"/>
</dbReference>
<dbReference type="SUPFAM" id="SSF48208">
    <property type="entry name" value="Six-hairpin glycosidases"/>
    <property type="match status" value="1"/>
</dbReference>
<name>A0ABW5XMD8_9SPHI</name>
<reference evidence="9" key="1">
    <citation type="journal article" date="2019" name="Int. J. Syst. Evol. Microbiol.">
        <title>The Global Catalogue of Microorganisms (GCM) 10K type strain sequencing project: providing services to taxonomists for standard genome sequencing and annotation.</title>
        <authorList>
            <consortium name="The Broad Institute Genomics Platform"/>
            <consortium name="The Broad Institute Genome Sequencing Center for Infectious Disease"/>
            <person name="Wu L."/>
            <person name="Ma J."/>
        </authorList>
    </citation>
    <scope>NUCLEOTIDE SEQUENCE [LARGE SCALE GENOMIC DNA]</scope>
    <source>
        <strain evidence="9">KCTC 52232</strain>
    </source>
</reference>
<feature type="domain" description="Glycosyl hydrolase family 92" evidence="6">
    <location>
        <begin position="271"/>
        <end position="323"/>
    </location>
</feature>
<protein>
    <submittedName>
        <fullName evidence="8">GH92 family glycosyl hydrolase</fullName>
    </submittedName>
</protein>
<dbReference type="InterPro" id="IPR041371">
    <property type="entry name" value="GH92_N"/>
</dbReference>
<evidence type="ECO:0000259" key="7">
    <source>
        <dbReference type="Pfam" id="PF17678"/>
    </source>
</evidence>
<comment type="subunit">
    <text evidence="2">Monomer.</text>
</comment>
<keyword evidence="8" id="KW-0378">Hydrolase</keyword>
<dbReference type="InterPro" id="IPR012939">
    <property type="entry name" value="Glyco_hydro_92"/>
</dbReference>
<feature type="signal peptide" evidence="5">
    <location>
        <begin position="1"/>
        <end position="20"/>
    </location>
</feature>
<dbReference type="Gene3D" id="2.70.98.10">
    <property type="match status" value="1"/>
</dbReference>
<comment type="cofactor">
    <cofactor evidence="1">
        <name>Ca(2+)</name>
        <dbReference type="ChEBI" id="CHEBI:29108"/>
    </cofactor>
</comment>
<comment type="caution">
    <text evidence="8">The sequence shown here is derived from an EMBL/GenBank/DDBJ whole genome shotgun (WGS) entry which is preliminary data.</text>
</comment>
<evidence type="ECO:0000256" key="5">
    <source>
        <dbReference type="SAM" id="SignalP"/>
    </source>
</evidence>
<keyword evidence="5" id="KW-0732">Signal</keyword>
<evidence type="ECO:0000313" key="8">
    <source>
        <dbReference type="EMBL" id="MFD2864126.1"/>
    </source>
</evidence>
<dbReference type="Pfam" id="PF07971">
    <property type="entry name" value="Glyco_hydro_92"/>
    <property type="match status" value="2"/>
</dbReference>
<dbReference type="Gene3D" id="1.20.1610.10">
    <property type="entry name" value="alpha-1,2-mannosidases domains"/>
    <property type="match status" value="1"/>
</dbReference>
<dbReference type="GO" id="GO:0016787">
    <property type="term" value="F:hydrolase activity"/>
    <property type="evidence" value="ECO:0007669"/>
    <property type="project" value="UniProtKB-KW"/>
</dbReference>
<dbReference type="Proteomes" id="UP001597601">
    <property type="component" value="Unassembled WGS sequence"/>
</dbReference>
<dbReference type="InterPro" id="IPR008928">
    <property type="entry name" value="6-hairpin_glycosidase_sf"/>
</dbReference>
<dbReference type="InterPro" id="IPR005887">
    <property type="entry name" value="GH92_a_mannosidase_put"/>
</dbReference>
<feature type="domain" description="Glycosyl hydrolase family 92 N-terminal" evidence="7">
    <location>
        <begin position="37"/>
        <end position="264"/>
    </location>
</feature>
<dbReference type="Gene3D" id="1.20.1050.60">
    <property type="entry name" value="alpha-1,2-mannosidase"/>
    <property type="match status" value="1"/>
</dbReference>
<feature type="region of interest" description="Disordered" evidence="4">
    <location>
        <begin position="758"/>
        <end position="778"/>
    </location>
</feature>
<keyword evidence="3" id="KW-0106">Calcium</keyword>
<evidence type="ECO:0000256" key="3">
    <source>
        <dbReference type="ARBA" id="ARBA00022837"/>
    </source>
</evidence>